<dbReference type="EMBL" id="UINC01033957">
    <property type="protein sequence ID" value="SVB24039.1"/>
    <property type="molecule type" value="Genomic_DNA"/>
</dbReference>
<name>A0A382CDW0_9ZZZZ</name>
<dbReference type="AlphaFoldDB" id="A0A382CDW0"/>
<reference evidence="1" key="1">
    <citation type="submission" date="2018-05" db="EMBL/GenBank/DDBJ databases">
        <authorList>
            <person name="Lanie J.A."/>
            <person name="Ng W.-L."/>
            <person name="Kazmierczak K.M."/>
            <person name="Andrzejewski T.M."/>
            <person name="Davidsen T.M."/>
            <person name="Wayne K.J."/>
            <person name="Tettelin H."/>
            <person name="Glass J.I."/>
            <person name="Rusch D."/>
            <person name="Podicherti R."/>
            <person name="Tsui H.-C.T."/>
            <person name="Winkler M.E."/>
        </authorList>
    </citation>
    <scope>NUCLEOTIDE SEQUENCE</scope>
</reference>
<sequence>MKIYFAYQGKNNSILKELDVSESITAEEVLGFQEIKKILESLDYPIRIGVNGEELDGKFKPLPCNFRMAYGERLEIYKPLNQDPKERRKERAKKI</sequence>
<dbReference type="Pfam" id="PF03658">
    <property type="entry name" value="Ub-RnfH"/>
    <property type="match status" value="1"/>
</dbReference>
<dbReference type="Gene3D" id="3.10.20.280">
    <property type="entry name" value="RnfH-like"/>
    <property type="match status" value="1"/>
</dbReference>
<proteinExistence type="predicted"/>
<evidence type="ECO:0000313" key="1">
    <source>
        <dbReference type="EMBL" id="SVB24039.1"/>
    </source>
</evidence>
<accession>A0A382CDW0</accession>
<dbReference type="InterPro" id="IPR005346">
    <property type="entry name" value="RnfH"/>
</dbReference>
<gene>
    <name evidence="1" type="ORF">METZ01_LOCUS176893</name>
</gene>
<protein>
    <submittedName>
        <fullName evidence="1">Uncharacterized protein</fullName>
    </submittedName>
</protein>
<dbReference type="InterPro" id="IPR037021">
    <property type="entry name" value="RnfH_sf"/>
</dbReference>
<organism evidence="1">
    <name type="scientific">marine metagenome</name>
    <dbReference type="NCBI Taxonomy" id="408172"/>
    <lineage>
        <taxon>unclassified sequences</taxon>
        <taxon>metagenomes</taxon>
        <taxon>ecological metagenomes</taxon>
    </lineage>
</organism>